<evidence type="ECO:0000256" key="1">
    <source>
        <dbReference type="ARBA" id="ARBA00022737"/>
    </source>
</evidence>
<dbReference type="InterPro" id="IPR018337">
    <property type="entry name" value="Cell_wall/Cho-bd_repeat"/>
</dbReference>
<keyword evidence="3" id="KW-0732">Signal</keyword>
<gene>
    <name evidence="5" type="ORF">CQ394_13270</name>
</gene>
<dbReference type="Proteomes" id="UP000220840">
    <property type="component" value="Unassembled WGS sequence"/>
</dbReference>
<name>A0A2A7MNB7_9CLOT</name>
<feature type="signal peptide" evidence="3">
    <location>
        <begin position="1"/>
        <end position="29"/>
    </location>
</feature>
<evidence type="ECO:0000256" key="2">
    <source>
        <dbReference type="PROSITE-ProRule" id="PRU00591"/>
    </source>
</evidence>
<dbReference type="Pfam" id="PF19127">
    <property type="entry name" value="Choline_bind_3"/>
    <property type="match status" value="1"/>
</dbReference>
<evidence type="ECO:0000313" key="6">
    <source>
        <dbReference type="Proteomes" id="UP000220840"/>
    </source>
</evidence>
<feature type="domain" description="PepSY" evidence="4">
    <location>
        <begin position="176"/>
        <end position="237"/>
    </location>
</feature>
<comment type="caution">
    <text evidence="5">The sequence shown here is derived from an EMBL/GenBank/DDBJ whole genome shotgun (WGS) entry which is preliminary data.</text>
</comment>
<feature type="domain" description="PepSY" evidence="4">
    <location>
        <begin position="94"/>
        <end position="155"/>
    </location>
</feature>
<evidence type="ECO:0000259" key="4">
    <source>
        <dbReference type="Pfam" id="PF03413"/>
    </source>
</evidence>
<dbReference type="EMBL" id="PDCJ01000001">
    <property type="protein sequence ID" value="PEG32618.1"/>
    <property type="molecule type" value="Genomic_DNA"/>
</dbReference>
<dbReference type="AlphaFoldDB" id="A0A2A7MNB7"/>
<accession>A0A2A7MNB7</accession>
<dbReference type="InterPro" id="IPR025711">
    <property type="entry name" value="PepSY"/>
</dbReference>
<feature type="chain" id="PRO_5012314956" description="PepSY domain-containing protein" evidence="3">
    <location>
        <begin position="30"/>
        <end position="243"/>
    </location>
</feature>
<dbReference type="STRING" id="137838.GCA_001458595_04147"/>
<dbReference type="SUPFAM" id="SSF69360">
    <property type="entry name" value="Cell wall binding repeat"/>
    <property type="match status" value="1"/>
</dbReference>
<dbReference type="Gene3D" id="3.10.450.40">
    <property type="match status" value="2"/>
</dbReference>
<protein>
    <recommendedName>
        <fullName evidence="4">PepSY domain-containing protein</fullName>
    </recommendedName>
</protein>
<keyword evidence="6" id="KW-1185">Reference proteome</keyword>
<evidence type="ECO:0000313" key="5">
    <source>
        <dbReference type="EMBL" id="PEG32618.1"/>
    </source>
</evidence>
<organism evidence="5 6">
    <name type="scientific">Clostridium neonatale</name>
    <dbReference type="NCBI Taxonomy" id="137838"/>
    <lineage>
        <taxon>Bacteria</taxon>
        <taxon>Bacillati</taxon>
        <taxon>Bacillota</taxon>
        <taxon>Clostridia</taxon>
        <taxon>Eubacteriales</taxon>
        <taxon>Clostridiaceae</taxon>
        <taxon>Clostridium</taxon>
    </lineage>
</organism>
<reference evidence="5 6" key="1">
    <citation type="submission" date="2017-10" db="EMBL/GenBank/DDBJ databases">
        <title>Effective Description of Clostridium neonatale sp. nov. linked to necrotizing enterocolitis in neonates and a clarification of species assignable to the genus Clostridium (Prazmowski 1880) emend. Lawson and Rainey 2016.</title>
        <authorList>
            <person name="Bernard K."/>
            <person name="Burdz T."/>
            <person name="Wiebe D."/>
            <person name="Balcewich B."/>
            <person name="Alfa M."/>
            <person name="Bernier A.-M."/>
        </authorList>
    </citation>
    <scope>NUCLEOTIDE SEQUENCE [LARGE SCALE GENOMIC DNA]</scope>
    <source>
        <strain evidence="5 6">LCDC99A005</strain>
    </source>
</reference>
<sequence length="243" mass="27426">MKKKNLSKLIALCLLSLSLASISPKEADAAWIKDKNGWWYSEGNSWATGWRYINGSWYYFNSQGYMAHDTVINGYYVNGNGQWITTNANSATDIGEEKAKQIAFNHAGVYSNAVNYVTVGVDYIFGAKSYDIEFKSGNIEYDYDIDASTGKIIKYDNEIDDDYINIPQNSTSSTDIGLEKAKQTAFNHAEVSSNSIRDLDLDYDYKNGIKVYEISFKVGNMEYDYDINSSTGAIEKYDSEYDD</sequence>
<dbReference type="Pfam" id="PF03413">
    <property type="entry name" value="PepSY"/>
    <property type="match status" value="2"/>
</dbReference>
<proteinExistence type="predicted"/>
<evidence type="ECO:0000256" key="3">
    <source>
        <dbReference type="SAM" id="SignalP"/>
    </source>
</evidence>
<keyword evidence="1" id="KW-0677">Repeat</keyword>
<dbReference type="PROSITE" id="PS51170">
    <property type="entry name" value="CW"/>
    <property type="match status" value="1"/>
</dbReference>
<dbReference type="RefSeq" id="WP_058296762.1">
    <property type="nucleotide sequence ID" value="NZ_CAMRXB010000118.1"/>
</dbReference>
<feature type="repeat" description="Cell wall-binding" evidence="2">
    <location>
        <begin position="47"/>
        <end position="66"/>
    </location>
</feature>
<dbReference type="Gene3D" id="2.10.270.10">
    <property type="entry name" value="Cholin Binding"/>
    <property type="match status" value="1"/>
</dbReference>
<dbReference type="OrthoDB" id="2236551at2"/>